<evidence type="ECO:0000259" key="1">
    <source>
        <dbReference type="Pfam" id="PF00117"/>
    </source>
</evidence>
<dbReference type="SUPFAM" id="SSF52317">
    <property type="entry name" value="Class I glutamine amidotransferase-like"/>
    <property type="match status" value="1"/>
</dbReference>
<dbReference type="InterPro" id="IPR029062">
    <property type="entry name" value="Class_I_gatase-like"/>
</dbReference>
<organism evidence="2 3">
    <name type="scientific">Sediminicola luteus</name>
    <dbReference type="NCBI Taxonomy" id="319238"/>
    <lineage>
        <taxon>Bacteria</taxon>
        <taxon>Pseudomonadati</taxon>
        <taxon>Bacteroidota</taxon>
        <taxon>Flavobacteriia</taxon>
        <taxon>Flavobacteriales</taxon>
        <taxon>Flavobacteriaceae</taxon>
        <taxon>Sediminicola</taxon>
    </lineage>
</organism>
<dbReference type="PROSITE" id="PS51273">
    <property type="entry name" value="GATASE_TYPE_1"/>
    <property type="match status" value="1"/>
</dbReference>
<dbReference type="Gene3D" id="3.40.50.880">
    <property type="match status" value="1"/>
</dbReference>
<reference evidence="2 3" key="1">
    <citation type="submission" date="2024-07" db="EMBL/GenBank/DDBJ databases">
        <title>The genome sequence of type strain Sediminicola luteus GDMCC 1.2596T.</title>
        <authorList>
            <person name="Liu Y."/>
        </authorList>
    </citation>
    <scope>NUCLEOTIDE SEQUENCE [LARGE SCALE GENOMIC DNA]</scope>
    <source>
        <strain evidence="2 3">GDMCC 1.2596</strain>
    </source>
</reference>
<evidence type="ECO:0000313" key="3">
    <source>
        <dbReference type="Proteomes" id="UP001549773"/>
    </source>
</evidence>
<sequence>MSNFALLKKKDLMKMNYNIAVLDMNAGQVNEGMRCIKKLVEQFLSQEDINGQYTVFDVRKAIELPDITDYDIFISSGGPGAPFVADEKWEQPFFAFLDAVLDHNEQHQHKKHLFLICHSFQLACLHWDLAKVTKRKSTSFGVMPIHKTKDGLTEPLFEGLMNPFFAVDSRDYQVIKPKYNKLEKFGAKILCKEKIRPHVDLERAVMAIRFSKEIFGVQFHPEADSEGMLKYFNREDKKSQVIEHHGKKKYQNMLEHLEDEDKIVRTHNTMIPAFLKQAALSLKESKLLPI</sequence>
<name>A0ABV2TTU3_9FLAO</name>
<dbReference type="Pfam" id="PF00117">
    <property type="entry name" value="GATase"/>
    <property type="match status" value="1"/>
</dbReference>
<keyword evidence="3" id="KW-1185">Reference proteome</keyword>
<feature type="domain" description="Glutamine amidotransferase" evidence="1">
    <location>
        <begin position="54"/>
        <end position="226"/>
    </location>
</feature>
<dbReference type="RefSeq" id="WP_354617526.1">
    <property type="nucleotide sequence ID" value="NZ_JBEWYP010000002.1"/>
</dbReference>
<dbReference type="EMBL" id="JBEWYP010000002">
    <property type="protein sequence ID" value="MET7028691.1"/>
    <property type="molecule type" value="Genomic_DNA"/>
</dbReference>
<evidence type="ECO:0000313" key="2">
    <source>
        <dbReference type="EMBL" id="MET7028691.1"/>
    </source>
</evidence>
<protein>
    <submittedName>
        <fullName evidence="2">GMP synthase</fullName>
    </submittedName>
</protein>
<accession>A0ABV2TTU3</accession>
<comment type="caution">
    <text evidence="2">The sequence shown here is derived from an EMBL/GenBank/DDBJ whole genome shotgun (WGS) entry which is preliminary data.</text>
</comment>
<dbReference type="Proteomes" id="UP001549773">
    <property type="component" value="Unassembled WGS sequence"/>
</dbReference>
<gene>
    <name evidence="2" type="ORF">ABXZ32_04755</name>
</gene>
<dbReference type="InterPro" id="IPR017926">
    <property type="entry name" value="GATASE"/>
</dbReference>
<proteinExistence type="predicted"/>